<sequence length="140" mass="15815">MNAVDYSYAHVGGLNPFVSLLIFAVLMLALFGLYFLPSVIALIRRHPQKWILVGLNVFSGWTGLGWIALLLWSLWPREELLAVNRRLASSGQDWGPYQNREQSFGGQSAADELAKLAQLKERGVLSEAEFEQAKERFLHK</sequence>
<dbReference type="Pfam" id="PF09851">
    <property type="entry name" value="SHOCT"/>
    <property type="match status" value="1"/>
</dbReference>
<dbReference type="InterPro" id="IPR016410">
    <property type="entry name" value="Phage_imm"/>
</dbReference>
<protein>
    <submittedName>
        <fullName evidence="3">Superinfection immunity protein</fullName>
    </submittedName>
</protein>
<dbReference type="InterPro" id="IPR018649">
    <property type="entry name" value="SHOCT"/>
</dbReference>
<keyword evidence="4" id="KW-1185">Reference proteome</keyword>
<keyword evidence="1" id="KW-1133">Transmembrane helix</keyword>
<evidence type="ECO:0000313" key="4">
    <source>
        <dbReference type="Proteomes" id="UP001165648"/>
    </source>
</evidence>
<accession>A0ABT3W607</accession>
<keyword evidence="1" id="KW-0812">Transmembrane</keyword>
<reference evidence="3 4" key="1">
    <citation type="submission" date="2022-07" db="EMBL/GenBank/DDBJ databases">
        <title>Bombella genomes.</title>
        <authorList>
            <person name="Harer L."/>
            <person name="Styblova S."/>
            <person name="Ehrmann M."/>
        </authorList>
    </citation>
    <scope>NUCLEOTIDE SEQUENCE [LARGE SCALE GENOMIC DNA]</scope>
    <source>
        <strain evidence="3 4">TMW 2.2558</strain>
    </source>
</reference>
<comment type="caution">
    <text evidence="3">The sequence shown here is derived from an EMBL/GenBank/DDBJ whole genome shotgun (WGS) entry which is preliminary data.</text>
</comment>
<dbReference type="Pfam" id="PF14373">
    <property type="entry name" value="Imm_superinfect"/>
    <property type="match status" value="1"/>
</dbReference>
<keyword evidence="1" id="KW-0472">Membrane</keyword>
<dbReference type="EMBL" id="JANIDW010000001">
    <property type="protein sequence ID" value="MCX5614133.1"/>
    <property type="molecule type" value="Genomic_DNA"/>
</dbReference>
<evidence type="ECO:0000256" key="1">
    <source>
        <dbReference type="SAM" id="Phobius"/>
    </source>
</evidence>
<gene>
    <name evidence="3" type="ORF">NQF64_02575</name>
</gene>
<organism evidence="3 4">
    <name type="scientific">Bombella saccharophila</name>
    <dbReference type="NCBI Taxonomy" id="2967338"/>
    <lineage>
        <taxon>Bacteria</taxon>
        <taxon>Pseudomonadati</taxon>
        <taxon>Pseudomonadota</taxon>
        <taxon>Alphaproteobacteria</taxon>
        <taxon>Acetobacterales</taxon>
        <taxon>Acetobacteraceae</taxon>
        <taxon>Bombella</taxon>
    </lineage>
</organism>
<evidence type="ECO:0000313" key="3">
    <source>
        <dbReference type="EMBL" id="MCX5614133.1"/>
    </source>
</evidence>
<dbReference type="RefSeq" id="WP_266106361.1">
    <property type="nucleotide sequence ID" value="NZ_JANIDW010000001.1"/>
</dbReference>
<name>A0ABT3W607_9PROT</name>
<feature type="transmembrane region" description="Helical" evidence="1">
    <location>
        <begin position="20"/>
        <end position="43"/>
    </location>
</feature>
<feature type="transmembrane region" description="Helical" evidence="1">
    <location>
        <begin position="50"/>
        <end position="75"/>
    </location>
</feature>
<feature type="domain" description="SHOCT" evidence="2">
    <location>
        <begin position="111"/>
        <end position="137"/>
    </location>
</feature>
<evidence type="ECO:0000259" key="2">
    <source>
        <dbReference type="Pfam" id="PF09851"/>
    </source>
</evidence>
<proteinExistence type="predicted"/>
<dbReference type="Proteomes" id="UP001165648">
    <property type="component" value="Unassembled WGS sequence"/>
</dbReference>